<feature type="transmembrane region" description="Helical" evidence="1">
    <location>
        <begin position="21"/>
        <end position="38"/>
    </location>
</feature>
<sequence length="187" mass="20993">MTAIKTKSLQILQKATIKNTNLIYFLCLSFVFIINIIINSKESYNTWIEIIGTILQIAIPMYVLVPVIWKKDKEGTIQMLRLLLVVVGITWAFKLGLSQVFGINDMRPRGGSMSFPSGHTTGAFSGAIFLSLRYGWKYAAFTLPLAFFVGYTRIYALAHWPIDVIAAIILCSVSGFLLVKKYQKTEA</sequence>
<dbReference type="RefSeq" id="WP_153418143.1">
    <property type="nucleotide sequence ID" value="NZ_WFLM01000001.1"/>
</dbReference>
<gene>
    <name evidence="3" type="ORF">GCL60_01525</name>
</gene>
<evidence type="ECO:0000259" key="2">
    <source>
        <dbReference type="SMART" id="SM00014"/>
    </source>
</evidence>
<name>A0A6N6VXZ6_9BACT</name>
<keyword evidence="4" id="KW-1185">Reference proteome</keyword>
<keyword evidence="1" id="KW-0472">Membrane</keyword>
<dbReference type="InterPro" id="IPR000326">
    <property type="entry name" value="PAP2/HPO"/>
</dbReference>
<proteinExistence type="predicted"/>
<dbReference type="InterPro" id="IPR036938">
    <property type="entry name" value="PAP2/HPO_sf"/>
</dbReference>
<dbReference type="EMBL" id="WFLM01000001">
    <property type="protein sequence ID" value="KAB8040627.1"/>
    <property type="molecule type" value="Genomic_DNA"/>
</dbReference>
<dbReference type="SUPFAM" id="SSF48317">
    <property type="entry name" value="Acid phosphatase/Vanadium-dependent haloperoxidase"/>
    <property type="match status" value="1"/>
</dbReference>
<feature type="transmembrane region" description="Helical" evidence="1">
    <location>
        <begin position="81"/>
        <end position="101"/>
    </location>
</feature>
<dbReference type="Pfam" id="PF01569">
    <property type="entry name" value="PAP2"/>
    <property type="match status" value="1"/>
</dbReference>
<evidence type="ECO:0000313" key="4">
    <source>
        <dbReference type="Proteomes" id="UP000437748"/>
    </source>
</evidence>
<feature type="transmembrane region" description="Helical" evidence="1">
    <location>
        <begin position="50"/>
        <end position="69"/>
    </location>
</feature>
<evidence type="ECO:0000256" key="1">
    <source>
        <dbReference type="SAM" id="Phobius"/>
    </source>
</evidence>
<dbReference type="Proteomes" id="UP000437748">
    <property type="component" value="Unassembled WGS sequence"/>
</dbReference>
<comment type="caution">
    <text evidence="3">The sequence shown here is derived from an EMBL/GenBank/DDBJ whole genome shotgun (WGS) entry which is preliminary data.</text>
</comment>
<dbReference type="AlphaFoldDB" id="A0A6N6VXZ6"/>
<reference evidence="3 4" key="1">
    <citation type="submission" date="2019-10" db="EMBL/GenBank/DDBJ databases">
        <title>New species of Slilvanegrellaceae.</title>
        <authorList>
            <person name="Pitt A."/>
            <person name="Hahn M.W."/>
        </authorList>
    </citation>
    <scope>NUCLEOTIDE SEQUENCE [LARGE SCALE GENOMIC DNA]</scope>
    <source>
        <strain evidence="3 4">SP-Ram-0.45-NSY-1</strain>
    </source>
</reference>
<evidence type="ECO:0000313" key="3">
    <source>
        <dbReference type="EMBL" id="KAB8040627.1"/>
    </source>
</evidence>
<keyword evidence="1" id="KW-1133">Transmembrane helix</keyword>
<organism evidence="3 4">
    <name type="scientific">Silvanigrella paludirubra</name>
    <dbReference type="NCBI Taxonomy" id="2499159"/>
    <lineage>
        <taxon>Bacteria</taxon>
        <taxon>Pseudomonadati</taxon>
        <taxon>Bdellovibrionota</taxon>
        <taxon>Oligoflexia</taxon>
        <taxon>Silvanigrellales</taxon>
        <taxon>Silvanigrellaceae</taxon>
        <taxon>Silvanigrella</taxon>
    </lineage>
</organism>
<feature type="transmembrane region" description="Helical" evidence="1">
    <location>
        <begin position="162"/>
        <end position="179"/>
    </location>
</feature>
<feature type="domain" description="Phosphatidic acid phosphatase type 2/haloperoxidase" evidence="2">
    <location>
        <begin position="77"/>
        <end position="179"/>
    </location>
</feature>
<accession>A0A6N6VXZ6</accession>
<dbReference type="OrthoDB" id="9780507at2"/>
<protein>
    <submittedName>
        <fullName evidence="3">Phosphatase PAP2 family protein</fullName>
    </submittedName>
</protein>
<dbReference type="SMART" id="SM00014">
    <property type="entry name" value="acidPPc"/>
    <property type="match status" value="1"/>
</dbReference>
<dbReference type="Gene3D" id="1.20.144.10">
    <property type="entry name" value="Phosphatidic acid phosphatase type 2/haloperoxidase"/>
    <property type="match status" value="1"/>
</dbReference>
<keyword evidence="1" id="KW-0812">Transmembrane</keyword>